<comment type="caution">
    <text evidence="2">The sequence shown here is derived from an EMBL/GenBank/DDBJ whole genome shotgun (WGS) entry which is preliminary data.</text>
</comment>
<proteinExistence type="predicted"/>
<dbReference type="InterPro" id="IPR022435">
    <property type="entry name" value="Surface-anchored_actinobac"/>
</dbReference>
<protein>
    <submittedName>
        <fullName evidence="2">Surface-anchored protein</fullName>
    </submittedName>
</protein>
<dbReference type="RefSeq" id="WP_306827548.1">
    <property type="nucleotide sequence ID" value="NZ_JAUSRA010000001.1"/>
</dbReference>
<organism evidence="2 3">
    <name type="scientific">Catenuloplanes nepalensis</name>
    <dbReference type="NCBI Taxonomy" id="587533"/>
    <lineage>
        <taxon>Bacteria</taxon>
        <taxon>Bacillati</taxon>
        <taxon>Actinomycetota</taxon>
        <taxon>Actinomycetes</taxon>
        <taxon>Micromonosporales</taxon>
        <taxon>Micromonosporaceae</taxon>
        <taxon>Catenuloplanes</taxon>
    </lineage>
</organism>
<name>A0ABT9MN05_9ACTN</name>
<feature type="signal peptide" evidence="1">
    <location>
        <begin position="1"/>
        <end position="29"/>
    </location>
</feature>
<dbReference type="NCBIfam" id="NF038134">
    <property type="entry name" value="choice_anch_M"/>
    <property type="match status" value="1"/>
</dbReference>
<dbReference type="Gene3D" id="2.60.40.2700">
    <property type="match status" value="1"/>
</dbReference>
<evidence type="ECO:0000256" key="1">
    <source>
        <dbReference type="SAM" id="SignalP"/>
    </source>
</evidence>
<keyword evidence="3" id="KW-1185">Reference proteome</keyword>
<keyword evidence="1" id="KW-0732">Signal</keyword>
<accession>A0ABT9MN05</accession>
<evidence type="ECO:0000313" key="3">
    <source>
        <dbReference type="Proteomes" id="UP001240984"/>
    </source>
</evidence>
<dbReference type="EMBL" id="JAUSRA010000001">
    <property type="protein sequence ID" value="MDP9792678.1"/>
    <property type="molecule type" value="Genomic_DNA"/>
</dbReference>
<dbReference type="NCBIfam" id="TIGR03769">
    <property type="entry name" value="P_ac_wall_RPT"/>
    <property type="match status" value="1"/>
</dbReference>
<feature type="chain" id="PRO_5045919528" evidence="1">
    <location>
        <begin position="30"/>
        <end position="473"/>
    </location>
</feature>
<sequence length="473" mass="48087">MNALRRRATAGSVAATLLAGLLTATPAHAAGTVVLSAGHTDAIDVHYTNGELALRVNDDTVSPPVPRAVEDVTFQVLPGARTEVPDLAAFAFLGAPGTPIWMLPQVQEPGLLWPGWNTTSLAPGTFRDDRVRLSLTGVDGPGAVTVFDTSSLGEPNIRFRSSDGLPDRIDVPVHTHAHASWVFGATGRYTLTFQADATLADGTALTTGPVGYSFLVGDAIGLSINGLASSYSPGQTVTLQAVQTPQGPSTDYRWFSRRTGTDAFTEIAGETGAAYRFTATEALDRTEYQVRLADGTASAPVTLRVASSPPPSGGTSKSVTASIDPSAGALVMSVLPEDRAITLPPAALAPGGDAWQTGGALRPVTVTDTRAGTPGWSVVGQVSGGFRTDGGASFGAEHLGWTPAVVSQGAAQGVLAGPVATPGTSGLGTGALLATAPAGAGRGTARLDAQLRLSVPTETAPGTYTGTLTLTAI</sequence>
<evidence type="ECO:0000313" key="2">
    <source>
        <dbReference type="EMBL" id="MDP9792678.1"/>
    </source>
</evidence>
<gene>
    <name evidence="2" type="ORF">J2S43_001190</name>
</gene>
<dbReference type="Proteomes" id="UP001240984">
    <property type="component" value="Unassembled WGS sequence"/>
</dbReference>
<reference evidence="2 3" key="1">
    <citation type="submission" date="2023-07" db="EMBL/GenBank/DDBJ databases">
        <title>Sequencing the genomes of 1000 actinobacteria strains.</title>
        <authorList>
            <person name="Klenk H.-P."/>
        </authorList>
    </citation>
    <scope>NUCLEOTIDE SEQUENCE [LARGE SCALE GENOMIC DNA]</scope>
    <source>
        <strain evidence="2 3">DSM 44710</strain>
    </source>
</reference>